<keyword evidence="1" id="KW-0732">Signal</keyword>
<accession>A0A0F3IKF8</accession>
<keyword evidence="3" id="KW-1185">Reference proteome</keyword>
<feature type="signal peptide" evidence="1">
    <location>
        <begin position="1"/>
        <end position="19"/>
    </location>
</feature>
<feature type="chain" id="PRO_5002462219" evidence="1">
    <location>
        <begin position="20"/>
        <end position="70"/>
    </location>
</feature>
<sequence>MKKYAALIALMSLPVCVSAEIFETTITVNNIKKNIEETKTFGFDIGQDLFDQFKEKVLTNSLITIQIALM</sequence>
<proteinExistence type="predicted"/>
<evidence type="ECO:0000313" key="3">
    <source>
        <dbReference type="Proteomes" id="UP000033684"/>
    </source>
</evidence>
<reference evidence="3" key="1">
    <citation type="submission" date="2015-03" db="EMBL/GenBank/DDBJ databases">
        <title>Draft genome sequence of a novel methanotroph (Sn10-6) isolated from flooded ricefield rhizosphere in India.</title>
        <authorList>
            <person name="Pandit P.S."/>
            <person name="Pore S.D."/>
            <person name="Arora P."/>
            <person name="Kapse N.G."/>
            <person name="Dhakephalkar P.K."/>
            <person name="Rahalkar M.C."/>
        </authorList>
    </citation>
    <scope>NUCLEOTIDE SEQUENCE [LARGE SCALE GENOMIC DNA]</scope>
    <source>
        <strain evidence="3">Sn10-6</strain>
    </source>
</reference>
<comment type="caution">
    <text evidence="2">The sequence shown here is derived from an EMBL/GenBank/DDBJ whole genome shotgun (WGS) entry which is preliminary data.</text>
</comment>
<name>A0A0F3IKF8_9GAMM</name>
<gene>
    <name evidence="2" type="ORF">VZ94_06480</name>
</gene>
<dbReference type="Proteomes" id="UP000033684">
    <property type="component" value="Unassembled WGS sequence"/>
</dbReference>
<organism evidence="2 3">
    <name type="scientific">Methylocucumis oryzae</name>
    <dbReference type="NCBI Taxonomy" id="1632867"/>
    <lineage>
        <taxon>Bacteria</taxon>
        <taxon>Pseudomonadati</taxon>
        <taxon>Pseudomonadota</taxon>
        <taxon>Gammaproteobacteria</taxon>
        <taxon>Methylococcales</taxon>
        <taxon>Methylococcaceae</taxon>
        <taxon>Methylocucumis</taxon>
    </lineage>
</organism>
<evidence type="ECO:0000313" key="2">
    <source>
        <dbReference type="EMBL" id="KJV07191.1"/>
    </source>
</evidence>
<dbReference type="EMBL" id="LAJX01000055">
    <property type="protein sequence ID" value="KJV07191.1"/>
    <property type="molecule type" value="Genomic_DNA"/>
</dbReference>
<dbReference type="AlphaFoldDB" id="A0A0F3IKF8"/>
<protein>
    <submittedName>
        <fullName evidence="2">Uncharacterized protein</fullName>
    </submittedName>
</protein>
<reference evidence="2 3" key="2">
    <citation type="journal article" date="2016" name="Microb. Ecol.">
        <title>Genome Characteristics of a Novel Type I Methanotroph (Sn10-6) Isolated from a Flooded Indian Rice Field.</title>
        <authorList>
            <person name="Rahalkar M.C."/>
            <person name="Pandit P.S."/>
            <person name="Dhakephalkar P.K."/>
            <person name="Pore S."/>
            <person name="Arora P."/>
            <person name="Kapse N."/>
        </authorList>
    </citation>
    <scope>NUCLEOTIDE SEQUENCE [LARGE SCALE GENOMIC DNA]</scope>
    <source>
        <strain evidence="2 3">Sn10-6</strain>
    </source>
</reference>
<evidence type="ECO:0000256" key="1">
    <source>
        <dbReference type="SAM" id="SignalP"/>
    </source>
</evidence>
<dbReference type="RefSeq" id="WP_045778612.1">
    <property type="nucleotide sequence ID" value="NZ_LAJX01000055.1"/>
</dbReference>